<evidence type="ECO:0000256" key="9">
    <source>
        <dbReference type="PROSITE-ProRule" id="PRU00108"/>
    </source>
</evidence>
<evidence type="ECO:0000256" key="13">
    <source>
        <dbReference type="SAM" id="MobiDB-lite"/>
    </source>
</evidence>
<dbReference type="SMART" id="SM00389">
    <property type="entry name" value="HOX"/>
    <property type="match status" value="1"/>
</dbReference>
<dbReference type="Pfam" id="PF00046">
    <property type="entry name" value="Homeodomain"/>
    <property type="match status" value="1"/>
</dbReference>
<sequence length="317" mass="34284">MDSGRNMITSSAVPFRAAAGDGGGGQVFLFGGGGGSFLPGAPLVGAGGAADGWRKRPFELTAHEELRLQLELVADDDGYGFDYELQYGGVGAAQERAATKRRLTAEQVRELELSFEEEKRKLEPERKSELARRLGIAPRQVAVWFQNRRARWKAKQLEHDFDRLRAAHDELLAGRDKLLADNDRLRSQVITLTEELQAKESTAPEPDEQTAALQTRAYAYSPFEQGQLRTETGGGGAAAAAGSDTGGATSDSPESYLAGARSPPSSSEDDCCGGCAFFLPDSDVLLDTAAERGLERVAEEDGGPLGNWAWLWNEQQY</sequence>
<feature type="coiled-coil region" evidence="12">
    <location>
        <begin position="147"/>
        <end position="202"/>
    </location>
</feature>
<evidence type="ECO:0000256" key="8">
    <source>
        <dbReference type="ARBA" id="ARBA00037260"/>
    </source>
</evidence>
<keyword evidence="12" id="KW-0175">Coiled coil</keyword>
<dbReference type="GO" id="GO:0045893">
    <property type="term" value="P:positive regulation of DNA-templated transcription"/>
    <property type="evidence" value="ECO:0007669"/>
    <property type="project" value="TreeGrafter"/>
</dbReference>
<comment type="caution">
    <text evidence="15">The sequence shown here is derived from an EMBL/GenBank/DDBJ whole genome shotgun (WGS) entry which is preliminary data.</text>
</comment>
<evidence type="ECO:0000313" key="15">
    <source>
        <dbReference type="EMBL" id="KAF8647997.1"/>
    </source>
</evidence>
<dbReference type="GO" id="GO:0043565">
    <property type="term" value="F:sequence-specific DNA binding"/>
    <property type="evidence" value="ECO:0007669"/>
    <property type="project" value="InterPro"/>
</dbReference>
<keyword evidence="16" id="KW-1185">Reference proteome</keyword>
<dbReference type="Proteomes" id="UP000636709">
    <property type="component" value="Unassembled WGS sequence"/>
</dbReference>
<dbReference type="PRINTS" id="PR00031">
    <property type="entry name" value="HTHREPRESSR"/>
</dbReference>
<evidence type="ECO:0000313" key="16">
    <source>
        <dbReference type="Proteomes" id="UP000636709"/>
    </source>
</evidence>
<comment type="similarity">
    <text evidence="7 11">Belongs to the HD-ZIP homeobox family. Class I subfamily.</text>
</comment>
<dbReference type="PROSITE" id="PS00027">
    <property type="entry name" value="HOMEOBOX_1"/>
    <property type="match status" value="1"/>
</dbReference>
<dbReference type="GO" id="GO:0005634">
    <property type="term" value="C:nucleus"/>
    <property type="evidence" value="ECO:0007669"/>
    <property type="project" value="UniProtKB-SubCell"/>
</dbReference>
<evidence type="ECO:0000259" key="14">
    <source>
        <dbReference type="PROSITE" id="PS50071"/>
    </source>
</evidence>
<feature type="region of interest" description="Disordered" evidence="13">
    <location>
        <begin position="227"/>
        <end position="264"/>
    </location>
</feature>
<evidence type="ECO:0000256" key="12">
    <source>
        <dbReference type="SAM" id="Coils"/>
    </source>
</evidence>
<name>A0A835A2B8_9POAL</name>
<dbReference type="InterPro" id="IPR003106">
    <property type="entry name" value="Leu_zip_homeo"/>
</dbReference>
<dbReference type="OrthoDB" id="6159439at2759"/>
<dbReference type="CDD" id="cd00086">
    <property type="entry name" value="homeodomain"/>
    <property type="match status" value="1"/>
</dbReference>
<dbReference type="SUPFAM" id="SSF46689">
    <property type="entry name" value="Homeodomain-like"/>
    <property type="match status" value="1"/>
</dbReference>
<evidence type="ECO:0000256" key="7">
    <source>
        <dbReference type="ARBA" id="ARBA00025748"/>
    </source>
</evidence>
<comment type="subcellular location">
    <subcellularLocation>
        <location evidence="1 9 10">Nucleus</location>
    </subcellularLocation>
</comment>
<dbReference type="EMBL" id="JACEFO010002821">
    <property type="protein sequence ID" value="KAF8647997.1"/>
    <property type="molecule type" value="Genomic_DNA"/>
</dbReference>
<dbReference type="InterPro" id="IPR017970">
    <property type="entry name" value="Homeobox_CS"/>
</dbReference>
<dbReference type="Gene3D" id="1.10.10.60">
    <property type="entry name" value="Homeodomain-like"/>
    <property type="match status" value="1"/>
</dbReference>
<reference evidence="15" key="1">
    <citation type="submission" date="2020-07" db="EMBL/GenBank/DDBJ databases">
        <title>Genome sequence and genetic diversity analysis of an under-domesticated orphan crop, white fonio (Digitaria exilis).</title>
        <authorList>
            <person name="Bennetzen J.L."/>
            <person name="Chen S."/>
            <person name="Ma X."/>
            <person name="Wang X."/>
            <person name="Yssel A.E.J."/>
            <person name="Chaluvadi S.R."/>
            <person name="Johnson M."/>
            <person name="Gangashetty P."/>
            <person name="Hamidou F."/>
            <person name="Sanogo M.D."/>
            <person name="Zwaenepoel A."/>
            <person name="Wallace J."/>
            <person name="Van De Peer Y."/>
            <person name="Van Deynze A."/>
        </authorList>
    </citation>
    <scope>NUCLEOTIDE SEQUENCE</scope>
    <source>
        <tissue evidence="15">Leaves</tissue>
    </source>
</reference>
<dbReference type="GO" id="GO:0000981">
    <property type="term" value="F:DNA-binding transcription factor activity, RNA polymerase II-specific"/>
    <property type="evidence" value="ECO:0007669"/>
    <property type="project" value="UniProtKB-UniRule"/>
</dbReference>
<dbReference type="PANTHER" id="PTHR24326">
    <property type="entry name" value="HOMEOBOX-LEUCINE ZIPPER PROTEIN"/>
    <property type="match status" value="1"/>
</dbReference>
<keyword evidence="6 9" id="KW-0539">Nucleus</keyword>
<keyword evidence="2 11" id="KW-0805">Transcription regulation</keyword>
<keyword evidence="5 11" id="KW-0804">Transcription</keyword>
<feature type="DNA-binding region" description="Homeobox" evidence="9">
    <location>
        <begin position="96"/>
        <end position="156"/>
    </location>
</feature>
<organism evidence="15 16">
    <name type="scientific">Digitaria exilis</name>
    <dbReference type="NCBI Taxonomy" id="1010633"/>
    <lineage>
        <taxon>Eukaryota</taxon>
        <taxon>Viridiplantae</taxon>
        <taxon>Streptophyta</taxon>
        <taxon>Embryophyta</taxon>
        <taxon>Tracheophyta</taxon>
        <taxon>Spermatophyta</taxon>
        <taxon>Magnoliopsida</taxon>
        <taxon>Liliopsida</taxon>
        <taxon>Poales</taxon>
        <taxon>Poaceae</taxon>
        <taxon>PACMAD clade</taxon>
        <taxon>Panicoideae</taxon>
        <taxon>Panicodae</taxon>
        <taxon>Paniceae</taxon>
        <taxon>Anthephorinae</taxon>
        <taxon>Digitaria</taxon>
    </lineage>
</organism>
<dbReference type="AlphaFoldDB" id="A0A835A2B8"/>
<evidence type="ECO:0000256" key="10">
    <source>
        <dbReference type="RuleBase" id="RU000682"/>
    </source>
</evidence>
<keyword evidence="3 9" id="KW-0238">DNA-binding</keyword>
<comment type="function">
    <text evidence="8">Probable transcription factor.</text>
</comment>
<evidence type="ECO:0000256" key="1">
    <source>
        <dbReference type="ARBA" id="ARBA00004123"/>
    </source>
</evidence>
<dbReference type="PROSITE" id="PS50071">
    <property type="entry name" value="HOMEOBOX_2"/>
    <property type="match status" value="1"/>
</dbReference>
<dbReference type="PANTHER" id="PTHR24326:SF525">
    <property type="entry name" value="HOMEOBOX-LEUCINE ZIPPER PROTEIN HOX25"/>
    <property type="match status" value="1"/>
</dbReference>
<keyword evidence="4 9" id="KW-0371">Homeobox</keyword>
<feature type="compositionally biased region" description="Low complexity" evidence="13">
    <location>
        <begin position="238"/>
        <end position="252"/>
    </location>
</feature>
<evidence type="ECO:0000256" key="3">
    <source>
        <dbReference type="ARBA" id="ARBA00023125"/>
    </source>
</evidence>
<dbReference type="InterPro" id="IPR001356">
    <property type="entry name" value="HD"/>
</dbReference>
<evidence type="ECO:0000256" key="5">
    <source>
        <dbReference type="ARBA" id="ARBA00023163"/>
    </source>
</evidence>
<evidence type="ECO:0000256" key="11">
    <source>
        <dbReference type="RuleBase" id="RU369038"/>
    </source>
</evidence>
<evidence type="ECO:0000256" key="6">
    <source>
        <dbReference type="ARBA" id="ARBA00023242"/>
    </source>
</evidence>
<comment type="function">
    <text evidence="11">Transcription factor.</text>
</comment>
<accession>A0A835A2B8</accession>
<evidence type="ECO:0000256" key="4">
    <source>
        <dbReference type="ARBA" id="ARBA00023155"/>
    </source>
</evidence>
<proteinExistence type="inferred from homology"/>
<gene>
    <name evidence="15" type="ORF">HU200_065032</name>
</gene>
<dbReference type="InterPro" id="IPR045224">
    <property type="entry name" value="HDZip_class_I_plant"/>
</dbReference>
<feature type="domain" description="Homeobox" evidence="14">
    <location>
        <begin position="94"/>
        <end position="155"/>
    </location>
</feature>
<dbReference type="InterPro" id="IPR009057">
    <property type="entry name" value="Homeodomain-like_sf"/>
</dbReference>
<evidence type="ECO:0000256" key="2">
    <source>
        <dbReference type="ARBA" id="ARBA00023015"/>
    </source>
</evidence>
<protein>
    <recommendedName>
        <fullName evidence="11">Homeobox-leucine zipper protein</fullName>
    </recommendedName>
    <alternativeName>
        <fullName evidence="11">HD-ZIP protein</fullName>
    </alternativeName>
    <alternativeName>
        <fullName evidence="11">Homeodomain transcription factor</fullName>
    </alternativeName>
</protein>
<dbReference type="FunFam" id="1.10.10.60:FF:000410">
    <property type="entry name" value="Homeobox-leucine zipper protein HOX25-like"/>
    <property type="match status" value="1"/>
</dbReference>
<dbReference type="Pfam" id="PF02183">
    <property type="entry name" value="HALZ"/>
    <property type="match status" value="1"/>
</dbReference>
<dbReference type="InterPro" id="IPR000047">
    <property type="entry name" value="HTH_motif"/>
</dbReference>